<proteinExistence type="predicted"/>
<comment type="caution">
    <text evidence="3">The sequence shown here is derived from an EMBL/GenBank/DDBJ whole genome shotgun (WGS) entry which is preliminary data.</text>
</comment>
<feature type="compositionally biased region" description="Low complexity" evidence="1">
    <location>
        <begin position="68"/>
        <end position="86"/>
    </location>
</feature>
<dbReference type="GO" id="GO:0003677">
    <property type="term" value="F:DNA binding"/>
    <property type="evidence" value="ECO:0007669"/>
    <property type="project" value="UniProtKB-KW"/>
</dbReference>
<dbReference type="RefSeq" id="WP_349804104.1">
    <property type="nucleotide sequence ID" value="NZ_JBEGDP010000004.1"/>
</dbReference>
<feature type="domain" description="Helix-hairpin-helix DNA-binding motif class 1" evidence="2">
    <location>
        <begin position="324"/>
        <end position="343"/>
    </location>
</feature>
<feature type="domain" description="Helix-hairpin-helix DNA-binding motif class 1" evidence="2">
    <location>
        <begin position="294"/>
        <end position="313"/>
    </location>
</feature>
<organism evidence="3 4">
    <name type="scientific">Nocardioides kribbensis</name>
    <dbReference type="NCBI Taxonomy" id="305517"/>
    <lineage>
        <taxon>Bacteria</taxon>
        <taxon>Bacillati</taxon>
        <taxon>Actinomycetota</taxon>
        <taxon>Actinomycetes</taxon>
        <taxon>Propionibacteriales</taxon>
        <taxon>Nocardioidaceae</taxon>
        <taxon>Nocardioides</taxon>
    </lineage>
</organism>
<protein>
    <submittedName>
        <fullName evidence="3">ComEA family DNA-binding protein</fullName>
    </submittedName>
</protein>
<evidence type="ECO:0000256" key="1">
    <source>
        <dbReference type="SAM" id="MobiDB-lite"/>
    </source>
</evidence>
<evidence type="ECO:0000313" key="3">
    <source>
        <dbReference type="EMBL" id="MEQ7846824.1"/>
    </source>
</evidence>
<dbReference type="InterPro" id="IPR019554">
    <property type="entry name" value="Soluble_ligand-bd"/>
</dbReference>
<dbReference type="InterPro" id="IPR003583">
    <property type="entry name" value="Hlx-hairpin-Hlx_DNA-bd_motif"/>
</dbReference>
<dbReference type="PANTHER" id="PTHR21180">
    <property type="entry name" value="ENDONUCLEASE/EXONUCLEASE/PHOSPHATASE FAMILY DOMAIN-CONTAINING PROTEIN 1"/>
    <property type="match status" value="1"/>
</dbReference>
<dbReference type="PANTHER" id="PTHR21180:SF32">
    <property type="entry name" value="ENDONUCLEASE_EXONUCLEASE_PHOSPHATASE FAMILY DOMAIN-CONTAINING PROTEIN 1"/>
    <property type="match status" value="1"/>
</dbReference>
<keyword evidence="4" id="KW-1185">Reference proteome</keyword>
<reference evidence="3 4" key="1">
    <citation type="submission" date="2024-02" db="EMBL/GenBank/DDBJ databases">
        <title>Full genome sequence of Nocardioides kribbensis.</title>
        <authorList>
            <person name="Poletto B.L."/>
            <person name="Silva G."/>
            <person name="Galante D."/>
            <person name="Campos K.R."/>
            <person name="Santos M.B.N."/>
            <person name="Sacchi C.T."/>
        </authorList>
    </citation>
    <scope>NUCLEOTIDE SEQUENCE [LARGE SCALE GENOMIC DNA]</scope>
    <source>
        <strain evidence="3 4">O4R</strain>
    </source>
</reference>
<dbReference type="InterPro" id="IPR051675">
    <property type="entry name" value="Endo/Exo/Phosphatase_dom_1"/>
</dbReference>
<dbReference type="Pfam" id="PF12836">
    <property type="entry name" value="HHH_3"/>
    <property type="match status" value="1"/>
</dbReference>
<dbReference type="Gene3D" id="1.10.150.280">
    <property type="entry name" value="AF1531-like domain"/>
    <property type="match status" value="1"/>
</dbReference>
<dbReference type="InterPro" id="IPR004509">
    <property type="entry name" value="Competence_ComEA_HhH"/>
</dbReference>
<dbReference type="Proteomes" id="UP001482520">
    <property type="component" value="Unassembled WGS sequence"/>
</dbReference>
<feature type="region of interest" description="Disordered" evidence="1">
    <location>
        <begin position="32"/>
        <end position="86"/>
    </location>
</feature>
<name>A0ABV1NWJ2_9ACTN</name>
<dbReference type="InterPro" id="IPR010994">
    <property type="entry name" value="RuvA_2-like"/>
</dbReference>
<dbReference type="Gene3D" id="3.10.560.10">
    <property type="entry name" value="Outer membrane lipoprotein wza domain like"/>
    <property type="match status" value="1"/>
</dbReference>
<dbReference type="SMART" id="SM00278">
    <property type="entry name" value="HhH1"/>
    <property type="match status" value="2"/>
</dbReference>
<dbReference type="NCBIfam" id="TIGR00426">
    <property type="entry name" value="competence protein ComEA helix-hairpin-helix repeat region"/>
    <property type="match status" value="1"/>
</dbReference>
<dbReference type="SUPFAM" id="SSF47781">
    <property type="entry name" value="RuvA domain 2-like"/>
    <property type="match status" value="1"/>
</dbReference>
<gene>
    <name evidence="3" type="ORF">V6R90_05995</name>
</gene>
<evidence type="ECO:0000259" key="2">
    <source>
        <dbReference type="SMART" id="SM00278"/>
    </source>
</evidence>
<dbReference type="Pfam" id="PF10531">
    <property type="entry name" value="SLBB"/>
    <property type="match status" value="1"/>
</dbReference>
<evidence type="ECO:0000313" key="4">
    <source>
        <dbReference type="Proteomes" id="UP001482520"/>
    </source>
</evidence>
<keyword evidence="3" id="KW-0238">DNA-binding</keyword>
<sequence>MRTRPRPEHQEAVARRLALLTAELDAARAAGGEQPWWDGHTRVAGEQPPLRLVPAPTEGREPGAGRWPGSAPPADGAAAPPAAADADAAVDGVVPVPVPGRHAARRSGVGVGRSWAARLPAVPLQPGHVAALALMVAAALALTCWWVVRSDPVVEAAPAAAAGPEAAPSPLVPTTPEAFGAAPTGAVGAEASGQASGEAATVTVDVTGKVRRPGIAVLEAGSRVVDALEAAGGARPGVDLAGLNLARVLVDGEQVVVGVAAVAAPAPAAAPGAVPGPEAGAPVATVSLNTATQAELEALPEVGPVTAQAILAWREEHGGFTSVQELLEVDGIGDATLAQIAPHVTL</sequence>
<dbReference type="EMBL" id="JBEGDP010000004">
    <property type="protein sequence ID" value="MEQ7846824.1"/>
    <property type="molecule type" value="Genomic_DNA"/>
</dbReference>
<accession>A0ABV1NWJ2</accession>